<keyword evidence="6 10" id="KW-0560">Oxidoreductase</keyword>
<evidence type="ECO:0000256" key="6">
    <source>
        <dbReference type="ARBA" id="ARBA00023002"/>
    </source>
</evidence>
<dbReference type="PIRSF" id="PIRSF000371">
    <property type="entry name" value="PFL_act_enz"/>
    <property type="match status" value="1"/>
</dbReference>
<dbReference type="GO" id="GO:0043365">
    <property type="term" value="F:[formate-C-acetyltransferase]-activating enzyme activity"/>
    <property type="evidence" value="ECO:0007669"/>
    <property type="project" value="UniProtKB-EC"/>
</dbReference>
<keyword evidence="3" id="KW-0004">4Fe-4S</keyword>
<keyword evidence="8" id="KW-0411">Iron-sulfur</keyword>
<feature type="domain" description="Radical SAM core" evidence="9">
    <location>
        <begin position="16"/>
        <end position="239"/>
    </location>
</feature>
<comment type="cofactor">
    <cofactor evidence="1">
        <name>[4Fe-4S] cluster</name>
        <dbReference type="ChEBI" id="CHEBI:49883"/>
    </cofactor>
</comment>
<dbReference type="SFLD" id="SFLDG01066">
    <property type="entry name" value="organic_radical-activating_enz"/>
    <property type="match status" value="1"/>
</dbReference>
<keyword evidence="10" id="KW-0670">Pyruvate</keyword>
<name>A0A645ACT8_9ZZZZ</name>
<evidence type="ECO:0000256" key="1">
    <source>
        <dbReference type="ARBA" id="ARBA00001966"/>
    </source>
</evidence>
<dbReference type="InterPro" id="IPR012839">
    <property type="entry name" value="Organic_radical_activase"/>
</dbReference>
<dbReference type="InterPro" id="IPR034457">
    <property type="entry name" value="Organic_radical-activating"/>
</dbReference>
<evidence type="ECO:0000313" key="10">
    <source>
        <dbReference type="EMBL" id="MPM47494.1"/>
    </source>
</evidence>
<keyword evidence="10" id="KW-0456">Lyase</keyword>
<dbReference type="EC" id="1.97.1.4" evidence="10"/>
<dbReference type="NCBIfam" id="TIGR02493">
    <property type="entry name" value="PFLA"/>
    <property type="match status" value="1"/>
</dbReference>
<reference evidence="10" key="1">
    <citation type="submission" date="2019-08" db="EMBL/GenBank/DDBJ databases">
        <authorList>
            <person name="Kucharzyk K."/>
            <person name="Murdoch R.W."/>
            <person name="Higgins S."/>
            <person name="Loffler F."/>
        </authorList>
    </citation>
    <scope>NUCLEOTIDE SEQUENCE</scope>
</reference>
<comment type="similarity">
    <text evidence="2">Belongs to the organic radical-activating enzymes family.</text>
</comment>
<dbReference type="EMBL" id="VSSQ01011698">
    <property type="protein sequence ID" value="MPM47494.1"/>
    <property type="molecule type" value="Genomic_DNA"/>
</dbReference>
<dbReference type="SUPFAM" id="SSF102114">
    <property type="entry name" value="Radical SAM enzymes"/>
    <property type="match status" value="1"/>
</dbReference>
<dbReference type="GO" id="GO:0016829">
    <property type="term" value="F:lyase activity"/>
    <property type="evidence" value="ECO:0007669"/>
    <property type="project" value="UniProtKB-KW"/>
</dbReference>
<protein>
    <submittedName>
        <fullName evidence="10">Pyruvate formate-lyase 1-activating enzyme</fullName>
        <ecNumber evidence="10">1.97.1.4</ecNumber>
    </submittedName>
</protein>
<dbReference type="CDD" id="cd01335">
    <property type="entry name" value="Radical_SAM"/>
    <property type="match status" value="1"/>
</dbReference>
<sequence>MSVHGNVHSVESFGTLDGPGVRYVVFLQGCSLRCRYCHNPDTWNMHGGKDTTSDALVRDILGYRNFIAKGGVTISGGEPLKQPEFALDVINRLKKEGLHTALDTAGSVPLELSKPVLDAADLILLDIKSLDDKLCFSLTGMGNAHTLATLAYCQATKKNVWLRHVLVPGWTLEKKKLEELAAFLSSFDCIEQVELLPYHRMGQYKWEQLKLNYSLKQVEEPTKAELSMARSIFEEQGLKVLMTNYQEDEQSTKVG</sequence>
<evidence type="ECO:0000256" key="7">
    <source>
        <dbReference type="ARBA" id="ARBA00023004"/>
    </source>
</evidence>
<dbReference type="PROSITE" id="PS01087">
    <property type="entry name" value="RADICAL_ACTIVATING"/>
    <property type="match status" value="1"/>
</dbReference>
<keyword evidence="4" id="KW-0949">S-adenosyl-L-methionine</keyword>
<dbReference type="PROSITE" id="PS51918">
    <property type="entry name" value="RADICAL_SAM"/>
    <property type="match status" value="1"/>
</dbReference>
<dbReference type="PANTHER" id="PTHR30352:SF5">
    <property type="entry name" value="PYRUVATE FORMATE-LYASE 1-ACTIVATING ENZYME"/>
    <property type="match status" value="1"/>
</dbReference>
<keyword evidence="7" id="KW-0408">Iron</keyword>
<dbReference type="GO" id="GO:0046872">
    <property type="term" value="F:metal ion binding"/>
    <property type="evidence" value="ECO:0007669"/>
    <property type="project" value="UniProtKB-KW"/>
</dbReference>
<evidence type="ECO:0000256" key="5">
    <source>
        <dbReference type="ARBA" id="ARBA00022723"/>
    </source>
</evidence>
<evidence type="ECO:0000259" key="9">
    <source>
        <dbReference type="PROSITE" id="PS51918"/>
    </source>
</evidence>
<dbReference type="PANTHER" id="PTHR30352">
    <property type="entry name" value="PYRUVATE FORMATE-LYASE-ACTIVATING ENZYME"/>
    <property type="match status" value="1"/>
</dbReference>
<dbReference type="InterPro" id="IPR007197">
    <property type="entry name" value="rSAM"/>
</dbReference>
<dbReference type="InterPro" id="IPR013785">
    <property type="entry name" value="Aldolase_TIM"/>
</dbReference>
<proteinExistence type="inferred from homology"/>
<dbReference type="SFLD" id="SFLDS00029">
    <property type="entry name" value="Radical_SAM"/>
    <property type="match status" value="1"/>
</dbReference>
<evidence type="ECO:0000256" key="3">
    <source>
        <dbReference type="ARBA" id="ARBA00022485"/>
    </source>
</evidence>
<dbReference type="GO" id="GO:0051539">
    <property type="term" value="F:4 iron, 4 sulfur cluster binding"/>
    <property type="evidence" value="ECO:0007669"/>
    <property type="project" value="UniProtKB-KW"/>
</dbReference>
<dbReference type="Pfam" id="PF04055">
    <property type="entry name" value="Radical_SAM"/>
    <property type="match status" value="1"/>
</dbReference>
<accession>A0A645ACT8</accession>
<evidence type="ECO:0000256" key="8">
    <source>
        <dbReference type="ARBA" id="ARBA00023014"/>
    </source>
</evidence>
<evidence type="ECO:0000256" key="2">
    <source>
        <dbReference type="ARBA" id="ARBA00009777"/>
    </source>
</evidence>
<organism evidence="10">
    <name type="scientific">bioreactor metagenome</name>
    <dbReference type="NCBI Taxonomy" id="1076179"/>
    <lineage>
        <taxon>unclassified sequences</taxon>
        <taxon>metagenomes</taxon>
        <taxon>ecological metagenomes</taxon>
    </lineage>
</organism>
<dbReference type="AlphaFoldDB" id="A0A645ACT8"/>
<dbReference type="InterPro" id="IPR001989">
    <property type="entry name" value="Radical_activat_CS"/>
</dbReference>
<dbReference type="Gene3D" id="3.20.20.70">
    <property type="entry name" value="Aldolase class I"/>
    <property type="match status" value="1"/>
</dbReference>
<dbReference type="InterPro" id="IPR012838">
    <property type="entry name" value="PFL1_activating"/>
</dbReference>
<evidence type="ECO:0000256" key="4">
    <source>
        <dbReference type="ARBA" id="ARBA00022691"/>
    </source>
</evidence>
<keyword evidence="5" id="KW-0479">Metal-binding</keyword>
<dbReference type="InterPro" id="IPR058240">
    <property type="entry name" value="rSAM_sf"/>
</dbReference>
<comment type="caution">
    <text evidence="10">The sequence shown here is derived from an EMBL/GenBank/DDBJ whole genome shotgun (WGS) entry which is preliminary data.</text>
</comment>
<gene>
    <name evidence="10" type="primary">pflA_8</name>
    <name evidence="10" type="ORF">SDC9_94205</name>
</gene>